<evidence type="ECO:0000313" key="2">
    <source>
        <dbReference type="EMBL" id="KAL2041281.1"/>
    </source>
</evidence>
<dbReference type="InterPro" id="IPR036047">
    <property type="entry name" value="F-box-like_dom_sf"/>
</dbReference>
<reference evidence="2 3" key="1">
    <citation type="submission" date="2024-09" db="EMBL/GenBank/DDBJ databases">
        <title>Rethinking Asexuality: The Enigmatic Case of Functional Sexual Genes in Lepraria (Stereocaulaceae).</title>
        <authorList>
            <person name="Doellman M."/>
            <person name="Sun Y."/>
            <person name="Barcenas-Pena A."/>
            <person name="Lumbsch H.T."/>
            <person name="Grewe F."/>
        </authorList>
    </citation>
    <scope>NUCLEOTIDE SEQUENCE [LARGE SCALE GENOMIC DNA]</scope>
    <source>
        <strain evidence="2 3">Mercado 3170</strain>
    </source>
</reference>
<protein>
    <recommendedName>
        <fullName evidence="1">F-box domain-containing protein</fullName>
    </recommendedName>
</protein>
<comment type="caution">
    <text evidence="2">The sequence shown here is derived from an EMBL/GenBank/DDBJ whole genome shotgun (WGS) entry which is preliminary data.</text>
</comment>
<organism evidence="2 3">
    <name type="scientific">Stereocaulon virgatum</name>
    <dbReference type="NCBI Taxonomy" id="373712"/>
    <lineage>
        <taxon>Eukaryota</taxon>
        <taxon>Fungi</taxon>
        <taxon>Dikarya</taxon>
        <taxon>Ascomycota</taxon>
        <taxon>Pezizomycotina</taxon>
        <taxon>Lecanoromycetes</taxon>
        <taxon>OSLEUM clade</taxon>
        <taxon>Lecanoromycetidae</taxon>
        <taxon>Lecanorales</taxon>
        <taxon>Lecanorineae</taxon>
        <taxon>Stereocaulaceae</taxon>
        <taxon>Stereocaulon</taxon>
    </lineage>
</organism>
<dbReference type="SMART" id="SM00256">
    <property type="entry name" value="FBOX"/>
    <property type="match status" value="1"/>
</dbReference>
<sequence length="116" mass="12713">MGDTDIGHHLETNYMSHFEGSRHNGLPMTVATQSISNHGSVAVPSHPLGIKPSGNAYTANENLKSAAGRFSLLPDEVLVQILECLDAKSLRKIECTCKALYAFSRLEDIWKTLCIK</sequence>
<evidence type="ECO:0000313" key="3">
    <source>
        <dbReference type="Proteomes" id="UP001590950"/>
    </source>
</evidence>
<dbReference type="Pfam" id="PF12937">
    <property type="entry name" value="F-box-like"/>
    <property type="match status" value="1"/>
</dbReference>
<dbReference type="EMBL" id="JBEFKJ010000017">
    <property type="protein sequence ID" value="KAL2041281.1"/>
    <property type="molecule type" value="Genomic_DNA"/>
</dbReference>
<accession>A0ABR4A8P3</accession>
<dbReference type="SUPFAM" id="SSF81383">
    <property type="entry name" value="F-box domain"/>
    <property type="match status" value="1"/>
</dbReference>
<proteinExistence type="predicted"/>
<gene>
    <name evidence="2" type="ORF">N7G274_005663</name>
</gene>
<evidence type="ECO:0000259" key="1">
    <source>
        <dbReference type="PROSITE" id="PS50181"/>
    </source>
</evidence>
<dbReference type="Gene3D" id="1.20.1280.50">
    <property type="match status" value="1"/>
</dbReference>
<name>A0ABR4A8P3_9LECA</name>
<keyword evidence="3" id="KW-1185">Reference proteome</keyword>
<dbReference type="Proteomes" id="UP001590950">
    <property type="component" value="Unassembled WGS sequence"/>
</dbReference>
<feature type="domain" description="F-box" evidence="1">
    <location>
        <begin position="67"/>
        <end position="113"/>
    </location>
</feature>
<dbReference type="PROSITE" id="PS50181">
    <property type="entry name" value="FBOX"/>
    <property type="match status" value="1"/>
</dbReference>
<dbReference type="InterPro" id="IPR001810">
    <property type="entry name" value="F-box_dom"/>
</dbReference>